<dbReference type="Pfam" id="PF01535">
    <property type="entry name" value="PPR"/>
    <property type="match status" value="1"/>
</dbReference>
<dbReference type="InterPro" id="IPR002885">
    <property type="entry name" value="PPR_rpt"/>
</dbReference>
<keyword evidence="2" id="KW-0677">Repeat</keyword>
<dbReference type="EMBL" id="CM017876">
    <property type="protein sequence ID" value="KAG1342723.1"/>
    <property type="molecule type" value="Genomic_DNA"/>
</dbReference>
<dbReference type="AlphaFoldDB" id="A0A8K0I9C0"/>
<reference evidence="3" key="2">
    <citation type="submission" date="2019-07" db="EMBL/GenBank/DDBJ databases">
        <authorList>
            <person name="Yang Y."/>
            <person name="Bocs S."/>
            <person name="Baudouin L."/>
        </authorList>
    </citation>
    <scope>NUCLEOTIDE SEQUENCE</scope>
    <source>
        <tissue evidence="3">Spear leaf of Hainan Tall coconut</tissue>
    </source>
</reference>
<gene>
    <name evidence="3" type="ORF">COCNU_05G009520</name>
</gene>
<sequence length="215" mass="24359">MLQLFLKVRKLKEATAIFNEMVKNECCPTAANCASAIRIFLDSRDWEMAVKVWKCMVANDLQPLEKSGNMLIEKLRDMDGLPEACKYAEDVIDRGIKLNSSTLSKLRQSLLKVGKGTNCASAIRIFLDSRDWEMAVKVWKCMVANDLQPLEKSGNMLIEKLRDMDGLPEACKYAEDVIDRGIKLNSSTLSKLRQSLLKVGKGSIHDHLLERWKSH</sequence>
<evidence type="ECO:0000313" key="3">
    <source>
        <dbReference type="EMBL" id="KAG1342723.1"/>
    </source>
</evidence>
<dbReference type="InterPro" id="IPR011990">
    <property type="entry name" value="TPR-like_helical_dom_sf"/>
</dbReference>
<organism evidence="3 4">
    <name type="scientific">Cocos nucifera</name>
    <name type="common">Coconut palm</name>
    <dbReference type="NCBI Taxonomy" id="13894"/>
    <lineage>
        <taxon>Eukaryota</taxon>
        <taxon>Viridiplantae</taxon>
        <taxon>Streptophyta</taxon>
        <taxon>Embryophyta</taxon>
        <taxon>Tracheophyta</taxon>
        <taxon>Spermatophyta</taxon>
        <taxon>Magnoliopsida</taxon>
        <taxon>Liliopsida</taxon>
        <taxon>Arecaceae</taxon>
        <taxon>Arecoideae</taxon>
        <taxon>Cocoseae</taxon>
        <taxon>Attaleinae</taxon>
        <taxon>Cocos</taxon>
    </lineage>
</organism>
<comment type="caution">
    <text evidence="3">The sequence shown here is derived from an EMBL/GenBank/DDBJ whole genome shotgun (WGS) entry which is preliminary data.</text>
</comment>
<evidence type="ECO:0000256" key="2">
    <source>
        <dbReference type="ARBA" id="ARBA00022737"/>
    </source>
</evidence>
<dbReference type="Proteomes" id="UP000797356">
    <property type="component" value="Chromosome 5"/>
</dbReference>
<accession>A0A8K0I9C0</accession>
<dbReference type="InterPro" id="IPR050667">
    <property type="entry name" value="PPR-containing_protein"/>
</dbReference>
<reference evidence="3" key="1">
    <citation type="journal article" date="2017" name="Gigascience">
        <title>The genome draft of coconut (Cocos nucifera).</title>
        <authorList>
            <person name="Xiao Y."/>
            <person name="Xu P."/>
            <person name="Fan H."/>
            <person name="Baudouin L."/>
            <person name="Xia W."/>
            <person name="Bocs S."/>
            <person name="Xu J."/>
            <person name="Li Q."/>
            <person name="Guo A."/>
            <person name="Zhou L."/>
            <person name="Li J."/>
            <person name="Wu Y."/>
            <person name="Ma Z."/>
            <person name="Armero A."/>
            <person name="Issali A.E."/>
            <person name="Liu N."/>
            <person name="Peng M."/>
            <person name="Yang Y."/>
        </authorList>
    </citation>
    <scope>NUCLEOTIDE SEQUENCE</scope>
    <source>
        <tissue evidence="3">Spear leaf of Hainan Tall coconut</tissue>
    </source>
</reference>
<dbReference type="Gene3D" id="1.25.40.10">
    <property type="entry name" value="Tetratricopeptide repeat domain"/>
    <property type="match status" value="2"/>
</dbReference>
<dbReference type="NCBIfam" id="TIGR00756">
    <property type="entry name" value="PPR"/>
    <property type="match status" value="1"/>
</dbReference>
<comment type="similarity">
    <text evidence="1">Belongs to the PPR family. P subfamily.</text>
</comment>
<name>A0A8K0I9C0_COCNU</name>
<evidence type="ECO:0000313" key="4">
    <source>
        <dbReference type="Proteomes" id="UP000797356"/>
    </source>
</evidence>
<dbReference type="PANTHER" id="PTHR47939">
    <property type="entry name" value="MEMBRANE-ASSOCIATED SALT-INDUCIBLE PROTEIN-LIKE"/>
    <property type="match status" value="1"/>
</dbReference>
<proteinExistence type="inferred from homology"/>
<keyword evidence="4" id="KW-1185">Reference proteome</keyword>
<dbReference type="PANTHER" id="PTHR47939:SF13">
    <property type="entry name" value="OS03G0201400 PROTEIN"/>
    <property type="match status" value="1"/>
</dbReference>
<protein>
    <submittedName>
        <fullName evidence="3">Putative pentatricopeptide repeat-containing protein, mitochondrial</fullName>
    </submittedName>
</protein>
<evidence type="ECO:0000256" key="1">
    <source>
        <dbReference type="ARBA" id="ARBA00007626"/>
    </source>
</evidence>
<dbReference type="OrthoDB" id="1911504at2759"/>